<dbReference type="AlphaFoldDB" id="A0A7U7G6B2"/>
<comment type="caution">
    <text evidence="1">The sequence shown here is derived from an EMBL/GenBank/DDBJ whole genome shotgun (WGS) entry which is preliminary data.</text>
</comment>
<sequence length="170" mass="19721">MLHDYRKVAEGNGFDFRTMKPTMITGSDGYNFLEAVIDTYYNNEVRYTKEQFLLDIGLWKNAHYDNIDWHRVTEPTIDDIEAHNIIKSIENRHGKGISIAASKYIYGKLSKTSQNLATHSENYDDLYFKTNDNDNNKNIYYSLEETFDIIDPNLPPPLPPDKPISAYNSQ</sequence>
<reference evidence="1 2" key="1">
    <citation type="journal article" date="2014" name="Genome Biol. Evol.">
        <title>Acetic acid bacteria genomes reveal functional traits for adaptation to life in insect guts.</title>
        <authorList>
            <person name="Chouaia B."/>
            <person name="Gaiarsa S."/>
            <person name="Crotti E."/>
            <person name="Comandatore F."/>
            <person name="Degli Esposti M."/>
            <person name="Ricci I."/>
            <person name="Alma A."/>
            <person name="Favia G."/>
            <person name="Bandi C."/>
            <person name="Daffonchio D."/>
        </authorList>
    </citation>
    <scope>NUCLEOTIDE SEQUENCE [LARGE SCALE GENOMIC DNA]</scope>
    <source>
        <strain evidence="2">AM169</strain>
    </source>
</reference>
<gene>
    <name evidence="1" type="ORF">SACS_1190</name>
</gene>
<organism evidence="1 2">
    <name type="scientific">Parasaccharibacter apium</name>
    <dbReference type="NCBI Taxonomy" id="1510841"/>
    <lineage>
        <taxon>Bacteria</taxon>
        <taxon>Pseudomonadati</taxon>
        <taxon>Pseudomonadota</taxon>
        <taxon>Alphaproteobacteria</taxon>
        <taxon>Acetobacterales</taxon>
        <taxon>Acetobacteraceae</taxon>
        <taxon>Parasaccharibacter</taxon>
    </lineage>
</organism>
<protein>
    <submittedName>
        <fullName evidence="1">Uncharacterized protein</fullName>
    </submittedName>
</protein>
<evidence type="ECO:0000313" key="1">
    <source>
        <dbReference type="EMBL" id="CDG33928.1"/>
    </source>
</evidence>
<name>A0A7U7G6B2_9PROT</name>
<reference evidence="1 2" key="2">
    <citation type="journal article" date="2014" name="PLoS ONE">
        <title>Evolution of mitochondria reconstructed from the energy metabolism of living bacteria.</title>
        <authorList>
            <person name="Degli Esposti M."/>
            <person name="Chouaia B."/>
            <person name="Comandatore F."/>
            <person name="Crotti E."/>
            <person name="Sassera D."/>
            <person name="Lievens P.M."/>
            <person name="Daffonchio D."/>
            <person name="Bandi C."/>
        </authorList>
    </citation>
    <scope>NUCLEOTIDE SEQUENCE [LARGE SCALE GENOMIC DNA]</scope>
    <source>
        <strain evidence="2">AM169</strain>
    </source>
</reference>
<evidence type="ECO:0000313" key="2">
    <source>
        <dbReference type="Proteomes" id="UP000027590"/>
    </source>
</evidence>
<dbReference type="Proteomes" id="UP000027590">
    <property type="component" value="Unassembled WGS sequence"/>
</dbReference>
<dbReference type="EMBL" id="CBLY010000006">
    <property type="protein sequence ID" value="CDG33928.1"/>
    <property type="molecule type" value="Genomic_DNA"/>
</dbReference>
<accession>A0A7U7G6B2</accession>
<proteinExistence type="predicted"/>